<comment type="subcellular location">
    <subcellularLocation>
        <location evidence="1">Membrane</location>
        <topology evidence="1">Single-pass membrane protein</topology>
    </subcellularLocation>
</comment>
<name>A5FW03_ACICJ</name>
<dbReference type="Gene3D" id="2.40.50.100">
    <property type="match status" value="1"/>
</dbReference>
<dbReference type="eggNOG" id="COG1566">
    <property type="taxonomic scope" value="Bacteria"/>
</dbReference>
<evidence type="ECO:0000313" key="10">
    <source>
        <dbReference type="EMBL" id="ABQ29785.1"/>
    </source>
</evidence>
<evidence type="ECO:0000259" key="8">
    <source>
        <dbReference type="Pfam" id="PF25917"/>
    </source>
</evidence>
<gene>
    <name evidence="10" type="ordered locus">Acry_0561</name>
</gene>
<dbReference type="STRING" id="349163.Acry_0561"/>
<sequence>MNELKERSENRPAVSRATPVDGSRRSRRPFIILVLVLLGLAGASLVYWWRTRDFASTTDAEIDGSIHQIAPRISGQVVAVLVKDNQHVVRGQLLVRLDDGTQKVALDRAEAERAQAQAQLGAREADLAEARANVEVADATLFRAKRDEARYAKVDPRAVTPTTRDAIAADLRAAVARTDAARQQVKAAQAAVAAADAAVKAAGVAVENARLELGYTEIRAPVSGWVAKKTVRTGNVVGAGTAMMAVVGDHVWVTANYKETELGAIRPGQSVNVYVDAVPGVAFHARVASIQHGTGSIFSLLPAENATGNYVKVVQRVPVRIEFDDSRISRYLLAPGMSVEPYIRIRGK</sequence>
<dbReference type="PANTHER" id="PTHR30386">
    <property type="entry name" value="MEMBRANE FUSION SUBUNIT OF EMRAB-TOLC MULTIDRUG EFFLUX PUMP"/>
    <property type="match status" value="1"/>
</dbReference>
<dbReference type="Gene3D" id="2.40.30.170">
    <property type="match status" value="1"/>
</dbReference>
<dbReference type="PANTHER" id="PTHR30386:SF26">
    <property type="entry name" value="TRANSPORT PROTEIN COMB"/>
    <property type="match status" value="1"/>
</dbReference>
<evidence type="ECO:0000256" key="3">
    <source>
        <dbReference type="ARBA" id="ARBA00022989"/>
    </source>
</evidence>
<reference evidence="10 11" key="1">
    <citation type="submission" date="2007-05" db="EMBL/GenBank/DDBJ databases">
        <title>Complete sequence of chromosome of Acidiphilium cryptum JF-5.</title>
        <authorList>
            <consortium name="US DOE Joint Genome Institute"/>
            <person name="Copeland A."/>
            <person name="Lucas S."/>
            <person name="Lapidus A."/>
            <person name="Barry K."/>
            <person name="Detter J.C."/>
            <person name="Glavina del Rio T."/>
            <person name="Hammon N."/>
            <person name="Israni S."/>
            <person name="Dalin E."/>
            <person name="Tice H."/>
            <person name="Pitluck S."/>
            <person name="Sims D."/>
            <person name="Brettin T."/>
            <person name="Bruce D."/>
            <person name="Han C."/>
            <person name="Schmutz J."/>
            <person name="Larimer F."/>
            <person name="Land M."/>
            <person name="Hauser L."/>
            <person name="Kyrpides N."/>
            <person name="Kim E."/>
            <person name="Magnuson T."/>
            <person name="Richardson P."/>
        </authorList>
    </citation>
    <scope>NUCLEOTIDE SEQUENCE [LARGE SCALE GENOMIC DNA]</scope>
    <source>
        <strain evidence="10 11">JF-5</strain>
    </source>
</reference>
<dbReference type="SUPFAM" id="SSF111369">
    <property type="entry name" value="HlyD-like secretion proteins"/>
    <property type="match status" value="2"/>
</dbReference>
<evidence type="ECO:0000259" key="9">
    <source>
        <dbReference type="Pfam" id="PF25954"/>
    </source>
</evidence>
<feature type="compositionally biased region" description="Basic and acidic residues" evidence="6">
    <location>
        <begin position="1"/>
        <end position="10"/>
    </location>
</feature>
<dbReference type="AlphaFoldDB" id="A5FW03"/>
<feature type="domain" description="Multidrug resistance protein MdtA-like barrel-sandwich hybrid" evidence="8">
    <location>
        <begin position="68"/>
        <end position="247"/>
    </location>
</feature>
<keyword evidence="4 7" id="KW-0472">Membrane</keyword>
<evidence type="ECO:0000256" key="1">
    <source>
        <dbReference type="ARBA" id="ARBA00004167"/>
    </source>
</evidence>
<evidence type="ECO:0000313" key="11">
    <source>
        <dbReference type="Proteomes" id="UP000000245"/>
    </source>
</evidence>
<dbReference type="Proteomes" id="UP000000245">
    <property type="component" value="Chromosome"/>
</dbReference>
<feature type="coiled-coil region" evidence="5">
    <location>
        <begin position="106"/>
        <end position="133"/>
    </location>
</feature>
<accession>A5FW03</accession>
<feature type="region of interest" description="Disordered" evidence="6">
    <location>
        <begin position="1"/>
        <end position="22"/>
    </location>
</feature>
<evidence type="ECO:0000256" key="6">
    <source>
        <dbReference type="SAM" id="MobiDB-lite"/>
    </source>
</evidence>
<evidence type="ECO:0000256" key="5">
    <source>
        <dbReference type="SAM" id="Coils"/>
    </source>
</evidence>
<keyword evidence="11" id="KW-1185">Reference proteome</keyword>
<feature type="transmembrane region" description="Helical" evidence="7">
    <location>
        <begin position="30"/>
        <end position="49"/>
    </location>
</feature>
<dbReference type="RefSeq" id="WP_011941607.1">
    <property type="nucleotide sequence ID" value="NC_009484.1"/>
</dbReference>
<evidence type="ECO:0000256" key="7">
    <source>
        <dbReference type="SAM" id="Phobius"/>
    </source>
</evidence>
<dbReference type="GO" id="GO:0055085">
    <property type="term" value="P:transmembrane transport"/>
    <property type="evidence" value="ECO:0007669"/>
    <property type="project" value="InterPro"/>
</dbReference>
<keyword evidence="5" id="KW-0175">Coiled coil</keyword>
<dbReference type="Pfam" id="PF25954">
    <property type="entry name" value="Beta-barrel_RND_2"/>
    <property type="match status" value="1"/>
</dbReference>
<keyword evidence="3 7" id="KW-1133">Transmembrane helix</keyword>
<keyword evidence="2 7" id="KW-0812">Transmembrane</keyword>
<dbReference type="InterPro" id="IPR050739">
    <property type="entry name" value="MFP"/>
</dbReference>
<dbReference type="EMBL" id="CP000697">
    <property type="protein sequence ID" value="ABQ29785.1"/>
    <property type="molecule type" value="Genomic_DNA"/>
</dbReference>
<dbReference type="GO" id="GO:0016020">
    <property type="term" value="C:membrane"/>
    <property type="evidence" value="ECO:0007669"/>
    <property type="project" value="UniProtKB-SubCell"/>
</dbReference>
<dbReference type="InterPro" id="IPR058792">
    <property type="entry name" value="Beta-barrel_RND_2"/>
</dbReference>
<dbReference type="InterPro" id="IPR058625">
    <property type="entry name" value="MdtA-like_BSH"/>
</dbReference>
<evidence type="ECO:0000256" key="2">
    <source>
        <dbReference type="ARBA" id="ARBA00022692"/>
    </source>
</evidence>
<proteinExistence type="predicted"/>
<dbReference type="Pfam" id="PF25917">
    <property type="entry name" value="BSH_RND"/>
    <property type="match status" value="1"/>
</dbReference>
<protein>
    <submittedName>
        <fullName evidence="10">Secretion protein HlyD family protein</fullName>
    </submittedName>
</protein>
<evidence type="ECO:0000256" key="4">
    <source>
        <dbReference type="ARBA" id="ARBA00023136"/>
    </source>
</evidence>
<organism evidence="10 11">
    <name type="scientific">Acidiphilium cryptum (strain JF-5)</name>
    <dbReference type="NCBI Taxonomy" id="349163"/>
    <lineage>
        <taxon>Bacteria</taxon>
        <taxon>Pseudomonadati</taxon>
        <taxon>Pseudomonadota</taxon>
        <taxon>Alphaproteobacteria</taxon>
        <taxon>Acetobacterales</taxon>
        <taxon>Acidocellaceae</taxon>
        <taxon>Acidiphilium</taxon>
    </lineage>
</organism>
<feature type="domain" description="CusB-like beta-barrel" evidence="9">
    <location>
        <begin position="251"/>
        <end position="290"/>
    </location>
</feature>
<dbReference type="HOGENOM" id="CLU_018816_15_1_5"/>
<dbReference type="KEGG" id="acr:Acry_0561"/>